<feature type="signal peptide" evidence="3">
    <location>
        <begin position="1"/>
        <end position="27"/>
    </location>
</feature>
<dbReference type="Gene3D" id="2.10.270.10">
    <property type="entry name" value="Cholin Binding"/>
    <property type="match status" value="1"/>
</dbReference>
<evidence type="ECO:0000256" key="1">
    <source>
        <dbReference type="ARBA" id="ARBA00022737"/>
    </source>
</evidence>
<dbReference type="AlphaFoldDB" id="A0A1S8TW27"/>
<dbReference type="PROSITE" id="PS51170">
    <property type="entry name" value="CW"/>
    <property type="match status" value="1"/>
</dbReference>
<organism evidence="4 5">
    <name type="scientific">Clostridium puniceum</name>
    <dbReference type="NCBI Taxonomy" id="29367"/>
    <lineage>
        <taxon>Bacteria</taxon>
        <taxon>Bacillati</taxon>
        <taxon>Bacillota</taxon>
        <taxon>Clostridia</taxon>
        <taxon>Eubacteriales</taxon>
        <taxon>Clostridiaceae</taxon>
        <taxon>Clostridium</taxon>
    </lineage>
</organism>
<accession>A0A1S8TW27</accession>
<dbReference type="RefSeq" id="WP_077845972.1">
    <property type="nucleotide sequence ID" value="NZ_LZZM01000039.1"/>
</dbReference>
<reference evidence="4 5" key="1">
    <citation type="submission" date="2016-05" db="EMBL/GenBank/DDBJ databases">
        <title>Microbial solvent formation.</title>
        <authorList>
            <person name="Poehlein A."/>
            <person name="Montoya Solano J.D."/>
            <person name="Flitsch S."/>
            <person name="Krabben P."/>
            <person name="Duerre P."/>
            <person name="Daniel R."/>
        </authorList>
    </citation>
    <scope>NUCLEOTIDE SEQUENCE [LARGE SCALE GENOMIC DNA]</scope>
    <source>
        <strain evidence="4 5">DSM 2619</strain>
    </source>
</reference>
<dbReference type="OrthoDB" id="1928949at2"/>
<proteinExistence type="predicted"/>
<name>A0A1S8TW27_9CLOT</name>
<evidence type="ECO:0000313" key="5">
    <source>
        <dbReference type="Proteomes" id="UP000190890"/>
    </source>
</evidence>
<sequence>MKKFKKIVASLVTFMSLLAINPIVAHAEWRQDSNGWWNTEGSSWSVGWRQIDGKWYYFNADGYMAHDTTIEGYYLNSNGAWINNVATQNSTSYNSNSSSSTSKQYVDSNGQGLIKGSKNNIYHVPNSKYYDKTTNVAQWFKTVEEAENAGYRAPEK</sequence>
<protein>
    <submittedName>
        <fullName evidence="4">Putative membrane protein YttA</fullName>
    </submittedName>
</protein>
<feature type="chain" id="PRO_5012820245" evidence="3">
    <location>
        <begin position="28"/>
        <end position="156"/>
    </location>
</feature>
<dbReference type="Pfam" id="PF01473">
    <property type="entry name" value="Choline_bind_1"/>
    <property type="match status" value="1"/>
</dbReference>
<evidence type="ECO:0000256" key="2">
    <source>
        <dbReference type="PROSITE-ProRule" id="PRU00591"/>
    </source>
</evidence>
<keyword evidence="1" id="KW-0677">Repeat</keyword>
<evidence type="ECO:0000256" key="3">
    <source>
        <dbReference type="SAM" id="SignalP"/>
    </source>
</evidence>
<comment type="caution">
    <text evidence="4">The sequence shown here is derived from an EMBL/GenBank/DDBJ whole genome shotgun (WGS) entry which is preliminary data.</text>
</comment>
<evidence type="ECO:0000313" key="4">
    <source>
        <dbReference type="EMBL" id="OOM81963.1"/>
    </source>
</evidence>
<dbReference type="STRING" id="29367.CLPUN_06780"/>
<keyword evidence="3" id="KW-0732">Signal</keyword>
<dbReference type="Proteomes" id="UP000190890">
    <property type="component" value="Unassembled WGS sequence"/>
</dbReference>
<keyword evidence="5" id="KW-1185">Reference proteome</keyword>
<dbReference type="SUPFAM" id="SSF69360">
    <property type="entry name" value="Cell wall binding repeat"/>
    <property type="match status" value="1"/>
</dbReference>
<dbReference type="EMBL" id="LZZM01000039">
    <property type="protein sequence ID" value="OOM81963.1"/>
    <property type="molecule type" value="Genomic_DNA"/>
</dbReference>
<gene>
    <name evidence="4" type="primary">yttA</name>
    <name evidence="4" type="ORF">CLPUN_06780</name>
</gene>
<feature type="repeat" description="Cell wall-binding" evidence="2">
    <location>
        <begin position="45"/>
        <end position="64"/>
    </location>
</feature>
<dbReference type="InterPro" id="IPR018337">
    <property type="entry name" value="Cell_wall/Cho-bd_repeat"/>
</dbReference>